<dbReference type="EMBL" id="DVOB01000105">
    <property type="protein sequence ID" value="HIU95989.1"/>
    <property type="molecule type" value="Genomic_DNA"/>
</dbReference>
<evidence type="ECO:0000313" key="4">
    <source>
        <dbReference type="EMBL" id="HIU95989.1"/>
    </source>
</evidence>
<dbReference type="InterPro" id="IPR018060">
    <property type="entry name" value="HTH_AraC"/>
</dbReference>
<keyword evidence="2" id="KW-0804">Transcription</keyword>
<dbReference type="SUPFAM" id="SSF46689">
    <property type="entry name" value="Homeodomain-like"/>
    <property type="match status" value="1"/>
</dbReference>
<evidence type="ECO:0000256" key="2">
    <source>
        <dbReference type="ARBA" id="ARBA00023163"/>
    </source>
</evidence>
<keyword evidence="1" id="KW-0805">Transcription regulation</keyword>
<proteinExistence type="predicted"/>
<reference evidence="4" key="1">
    <citation type="submission" date="2020-10" db="EMBL/GenBank/DDBJ databases">
        <authorList>
            <person name="Gilroy R."/>
        </authorList>
    </citation>
    <scope>NUCLEOTIDE SEQUENCE</scope>
    <source>
        <strain evidence="4">ChiSjej4B22-8349</strain>
    </source>
</reference>
<evidence type="ECO:0000313" key="5">
    <source>
        <dbReference type="Proteomes" id="UP000824130"/>
    </source>
</evidence>
<feature type="domain" description="HTH araC/xylS-type" evidence="3">
    <location>
        <begin position="1"/>
        <end position="27"/>
    </location>
</feature>
<dbReference type="AlphaFoldDB" id="A0A9D1N732"/>
<dbReference type="Proteomes" id="UP000824130">
    <property type="component" value="Unassembled WGS sequence"/>
</dbReference>
<dbReference type="GO" id="GO:0043565">
    <property type="term" value="F:sequence-specific DNA binding"/>
    <property type="evidence" value="ECO:0007669"/>
    <property type="project" value="InterPro"/>
</dbReference>
<evidence type="ECO:0000259" key="3">
    <source>
        <dbReference type="PROSITE" id="PS01124"/>
    </source>
</evidence>
<protein>
    <recommendedName>
        <fullName evidence="3">HTH araC/xylS-type domain-containing protein</fullName>
    </recommendedName>
</protein>
<reference evidence="4" key="2">
    <citation type="journal article" date="2021" name="PeerJ">
        <title>Extensive microbial diversity within the chicken gut microbiome revealed by metagenomics and culture.</title>
        <authorList>
            <person name="Gilroy R."/>
            <person name="Ravi A."/>
            <person name="Getino M."/>
            <person name="Pursley I."/>
            <person name="Horton D.L."/>
            <person name="Alikhan N.F."/>
            <person name="Baker D."/>
            <person name="Gharbi K."/>
            <person name="Hall N."/>
            <person name="Watson M."/>
            <person name="Adriaenssens E.M."/>
            <person name="Foster-Nyarko E."/>
            <person name="Jarju S."/>
            <person name="Secka A."/>
            <person name="Antonio M."/>
            <person name="Oren A."/>
            <person name="Chaudhuri R.R."/>
            <person name="La Ragione R."/>
            <person name="Hildebrand F."/>
            <person name="Pallen M.J."/>
        </authorList>
    </citation>
    <scope>NUCLEOTIDE SEQUENCE</scope>
    <source>
        <strain evidence="4">ChiSjej4B22-8349</strain>
    </source>
</reference>
<feature type="non-terminal residue" evidence="4">
    <location>
        <position position="1"/>
    </location>
</feature>
<name>A0A9D1N732_9FIRM</name>
<dbReference type="GO" id="GO:0003700">
    <property type="term" value="F:DNA-binding transcription factor activity"/>
    <property type="evidence" value="ECO:0007669"/>
    <property type="project" value="InterPro"/>
</dbReference>
<comment type="caution">
    <text evidence="4">The sequence shown here is derived from an EMBL/GenBank/DDBJ whole genome shotgun (WGS) entry which is preliminary data.</text>
</comment>
<evidence type="ECO:0000256" key="1">
    <source>
        <dbReference type="ARBA" id="ARBA00023015"/>
    </source>
</evidence>
<dbReference type="PROSITE" id="PS01124">
    <property type="entry name" value="HTH_ARAC_FAMILY_2"/>
    <property type="match status" value="1"/>
</dbReference>
<sequence length="332" mass="37061">LGFSSYRYFSQHFKKLFHMTPTAYRKKYGPATIRHKELSYRHDTNASDLQTVLDILGCEHPAETGKRSSGRSPVHLIMSSEVKRLRSCRQPLTSVSDIVLPERSLLYDSPYFPALMLHMMGNNIAGFIRRFPQFFSPETGSSSHPFTGLSGNITASGIRKSTFYLSQLLEPFIARGSVSLPGFLSHRSEDCIHQLFFNLPAEFEHLTTEELSAPDILKRAEMAASSPERKWTAVFDEAGSNPILIEIHTLQLDLDAFIQWQRLGKPAFSGSSGDHDNSDSSVKNLSSLLNQGSVPQIRLEKSAISNLGASFDISLPPFGVRYIALRDFTSSL</sequence>
<dbReference type="Gene3D" id="1.10.10.60">
    <property type="entry name" value="Homeodomain-like"/>
    <property type="match status" value="1"/>
</dbReference>
<accession>A0A9D1N732</accession>
<gene>
    <name evidence="4" type="ORF">IAD25_04670</name>
</gene>
<organism evidence="4 5">
    <name type="scientific">Candidatus Allocopromorpha excrementipullorum</name>
    <dbReference type="NCBI Taxonomy" id="2840743"/>
    <lineage>
        <taxon>Bacteria</taxon>
        <taxon>Bacillati</taxon>
        <taxon>Bacillota</taxon>
        <taxon>Clostridia</taxon>
        <taxon>Eubacteriales</taxon>
        <taxon>Eubacteriaceae</taxon>
        <taxon>Eubacteriaceae incertae sedis</taxon>
        <taxon>Candidatus Allocopromorpha</taxon>
    </lineage>
</organism>
<dbReference type="InterPro" id="IPR009057">
    <property type="entry name" value="Homeodomain-like_sf"/>
</dbReference>